<evidence type="ECO:0000313" key="49">
    <source>
        <dbReference type="Proteomes" id="UP000844415"/>
    </source>
</evidence>
<dbReference type="Proteomes" id="UP000844415">
    <property type="component" value="Unassembled WGS sequence"/>
</dbReference>
<evidence type="ECO:0000313" key="45">
    <source>
        <dbReference type="Proteomes" id="UP000566721"/>
    </source>
</evidence>
<dbReference type="Proteomes" id="UP000535556">
    <property type="component" value="Unassembled WGS sequence"/>
</dbReference>
<reference evidence="21" key="6">
    <citation type="submission" date="2020-01" db="EMBL/GenBank/DDBJ databases">
        <authorList>
            <consortium name="NCBI Pathogen Detection Project"/>
        </authorList>
    </citation>
    <scope>NUCLEOTIDE SEQUENCE</scope>
    <source>
        <strain evidence="26">2017-325981-023-01</strain>
        <strain evidence="21">CFIAFB20100120</strain>
        <strain evidence="22">CFIAFB20160038</strain>
        <strain evidence="24">CFIAFB20170037</strain>
        <strain evidence="23">CFIAFB20170045</strain>
        <strain evidence="25">DMG1500109</strain>
    </source>
</reference>
<dbReference type="Proteomes" id="UP000401273">
    <property type="component" value="Unassembled WGS sequence"/>
</dbReference>
<evidence type="ECO:0000313" key="6">
    <source>
        <dbReference type="EMBL" id="EAE2661350.1"/>
    </source>
</evidence>
<evidence type="ECO:0000313" key="25">
    <source>
        <dbReference type="EMBL" id="HAC1756053.1"/>
    </source>
</evidence>
<dbReference type="EMBL" id="AAAQQZ010000010">
    <property type="protein sequence ID" value="EAE1340251.1"/>
    <property type="molecule type" value="Genomic_DNA"/>
</dbReference>
<dbReference type="EMBL" id="AABFVG010000014">
    <property type="protein sequence ID" value="EAH2283387.1"/>
    <property type="molecule type" value="Genomic_DNA"/>
</dbReference>
<dbReference type="Proteomes" id="UP000344343">
    <property type="component" value="Unassembled WGS sequence"/>
</dbReference>
<proteinExistence type="predicted"/>
<evidence type="ECO:0000313" key="30">
    <source>
        <dbReference type="Proteomes" id="UP000365297"/>
    </source>
</evidence>
<evidence type="ECO:0000313" key="10">
    <source>
        <dbReference type="EMBL" id="EAG4332534.1"/>
    </source>
</evidence>
<dbReference type="EMBL" id="AAARIE010000028">
    <property type="protein sequence ID" value="EAE2661350.1"/>
    <property type="molecule type" value="Genomic_DNA"/>
</dbReference>
<evidence type="ECO:0000313" key="44">
    <source>
        <dbReference type="Proteomes" id="UP000546397"/>
    </source>
</evidence>
<dbReference type="EMBL" id="AABAGT010000020">
    <property type="protein sequence ID" value="EAG0868095.1"/>
    <property type="molecule type" value="Genomic_DNA"/>
</dbReference>
<sequence length="83" mass="9799">MRCFIMNKKEFIDFARENLLSSHQARHITGQSRAAFNQSVTNGYLKPALELKESDTRVLRLYFQDEVIAYKEKMSDWQAARKK</sequence>
<evidence type="ECO:0000313" key="11">
    <source>
        <dbReference type="EMBL" id="EAG6170676.1"/>
    </source>
</evidence>
<evidence type="ECO:0000313" key="47">
    <source>
        <dbReference type="Proteomes" id="UP000843503"/>
    </source>
</evidence>
<dbReference type="Proteomes" id="UP000358545">
    <property type="component" value="Unassembled WGS sequence"/>
</dbReference>
<dbReference type="Proteomes" id="UP000379076">
    <property type="component" value="Unassembled WGS sequence"/>
</dbReference>
<evidence type="ECO:0000313" key="43">
    <source>
        <dbReference type="Proteomes" id="UP000540117"/>
    </source>
</evidence>
<evidence type="ECO:0000313" key="23">
    <source>
        <dbReference type="EMBL" id="HAC0014171.1"/>
    </source>
</evidence>
<evidence type="ECO:0000313" key="21">
    <source>
        <dbReference type="EMBL" id="HAB8558494.1"/>
    </source>
</evidence>
<dbReference type="EMBL" id="AAASLB010000012">
    <property type="protein sequence ID" value="EAE4943331.1"/>
    <property type="molecule type" value="Genomic_DNA"/>
</dbReference>
<dbReference type="Proteomes" id="UP000470497">
    <property type="component" value="Unassembled WGS sequence"/>
</dbReference>
<dbReference type="Proteomes" id="UP000393182">
    <property type="component" value="Unassembled WGS sequence"/>
</dbReference>
<dbReference type="EMBL" id="AABCVX010000009">
    <property type="protein sequence ID" value="EAG6170676.1"/>
    <property type="molecule type" value="Genomic_DNA"/>
</dbReference>
<evidence type="ECO:0000313" key="42">
    <source>
        <dbReference type="Proteomes" id="UP000535556"/>
    </source>
</evidence>
<evidence type="ECO:0000313" key="34">
    <source>
        <dbReference type="Proteomes" id="UP000427828"/>
    </source>
</evidence>
<dbReference type="EMBL" id="AAANYR010000010">
    <property type="protein sequence ID" value="EAD5787804.1"/>
    <property type="molecule type" value="Genomic_DNA"/>
</dbReference>
<evidence type="ECO:0000313" key="17">
    <source>
        <dbReference type="EMBL" id="EDN7716380.1"/>
    </source>
</evidence>
<evidence type="ECO:0000313" key="5">
    <source>
        <dbReference type="EMBL" id="EAE1340251.1"/>
    </source>
</evidence>
<evidence type="ECO:0000313" key="7">
    <source>
        <dbReference type="EMBL" id="EAE2899037.1"/>
    </source>
</evidence>
<dbReference type="Proteomes" id="UP000546397">
    <property type="component" value="Unassembled WGS sequence"/>
</dbReference>
<evidence type="ECO:0000313" key="26">
    <source>
        <dbReference type="EMBL" id="HAJ9594724.1"/>
    </source>
</evidence>
<evidence type="ECO:0000313" key="33">
    <source>
        <dbReference type="Proteomes" id="UP000388699"/>
    </source>
</evidence>
<evidence type="ECO:0000313" key="27">
    <source>
        <dbReference type="EMBL" id="KAA9446525.1"/>
    </source>
</evidence>
<dbReference type="EMBL" id="AAANYN010000044">
    <property type="protein sequence ID" value="EAD5775706.1"/>
    <property type="molecule type" value="Genomic_DNA"/>
</dbReference>
<evidence type="ECO:0000313" key="14">
    <source>
        <dbReference type="EMBL" id="EAH2283387.1"/>
    </source>
</evidence>
<evidence type="ECO:0000313" key="31">
    <source>
        <dbReference type="Proteomes" id="UP000376505"/>
    </source>
</evidence>
<evidence type="ECO:0000313" key="9">
    <source>
        <dbReference type="EMBL" id="EAG0868095.1"/>
    </source>
</evidence>
<dbReference type="EMBL" id="AANDSR010000014">
    <property type="protein sequence ID" value="EDN9837860.1"/>
    <property type="molecule type" value="Genomic_DNA"/>
</dbReference>
<dbReference type="Proteomes" id="UP000460224">
    <property type="component" value="Unassembled WGS sequence"/>
</dbReference>
<evidence type="ECO:0000313" key="1">
    <source>
        <dbReference type="EMBL" id="EAC5551901.1"/>
    </source>
</evidence>
<evidence type="ECO:0000313" key="8">
    <source>
        <dbReference type="EMBL" id="EAE4943331.1"/>
    </source>
</evidence>
<dbReference type="EMBL" id="AABEMN010000027">
    <property type="protein sequence ID" value="EAG9520932.1"/>
    <property type="molecule type" value="Genomic_DNA"/>
</dbReference>
<evidence type="ECO:0000313" key="15">
    <source>
        <dbReference type="EMBL" id="EAH3295679.1"/>
    </source>
</evidence>
<evidence type="ECO:0000313" key="4">
    <source>
        <dbReference type="EMBL" id="EAE0771095.1"/>
    </source>
</evidence>
<dbReference type="EMBL" id="AANOZB010000013">
    <property type="protein sequence ID" value="EDP8411309.1"/>
    <property type="molecule type" value="Genomic_DNA"/>
</dbReference>
<reference evidence="46 47" key="1">
    <citation type="journal article" date="2018" name="Genome Biol.">
        <title>SKESA: strategic k-mer extension for scrupulous assemblies.</title>
        <authorList>
            <person name="Souvorov A."/>
            <person name="Agarwala R."/>
            <person name="Lipman D.J."/>
        </authorList>
    </citation>
    <scope>NUCLEOTIDE SEQUENCE [LARGE SCALE GENOMIC DNA]</scope>
    <source>
        <strain evidence="26">2017-325981-023-01</strain>
        <strain evidence="21 49">CFIAFB20100120</strain>
        <strain evidence="22">CFIAFB20160038</strain>
        <strain evidence="24">CFIAFB20170037</strain>
        <strain evidence="23 46">CFIAFB20170045</strain>
        <strain evidence="25 48">DMG1500109</strain>
    </source>
</reference>
<name>A0A2A6A1X7_LISMN</name>
<evidence type="ECO:0000313" key="39">
    <source>
        <dbReference type="Proteomes" id="UP000470497"/>
    </source>
</evidence>
<dbReference type="Proteomes" id="UP000540117">
    <property type="component" value="Unassembled WGS sequence"/>
</dbReference>
<evidence type="ECO:0000313" key="38">
    <source>
        <dbReference type="Proteomes" id="UP000467347"/>
    </source>
</evidence>
<dbReference type="Proteomes" id="UP000455569">
    <property type="component" value="Unassembled WGS sequence"/>
</dbReference>
<dbReference type="Proteomes" id="UP000533021">
    <property type="component" value="Unassembled WGS sequence"/>
</dbReference>
<dbReference type="EMBL" id="DAAIRR010000007">
    <property type="protein sequence ID" value="HAB9177069.1"/>
    <property type="molecule type" value="Genomic_DNA"/>
</dbReference>
<evidence type="ECO:0000313" key="20">
    <source>
        <dbReference type="EMBL" id="EDP8411309.1"/>
    </source>
</evidence>
<dbReference type="EMBL" id="DAAJZA010000012">
    <property type="protein sequence ID" value="HAC1756053.1"/>
    <property type="molecule type" value="Genomic_DNA"/>
</dbReference>
<dbReference type="EMBL" id="AABDDO010000007">
    <property type="protein sequence ID" value="EAG6764454.1"/>
    <property type="molecule type" value="Genomic_DNA"/>
</dbReference>
<evidence type="ECO:0000313" key="32">
    <source>
        <dbReference type="Proteomes" id="UP000379076"/>
    </source>
</evidence>
<dbReference type="EMBL" id="DABJAN010000008">
    <property type="protein sequence ID" value="HAJ9594724.1"/>
    <property type="molecule type" value="Genomic_DNA"/>
</dbReference>
<dbReference type="EMBL" id="QDAY01000008">
    <property type="protein sequence ID" value="KAA9446525.1"/>
    <property type="molecule type" value="Genomic_DNA"/>
</dbReference>
<protein>
    <submittedName>
        <fullName evidence="19">Uncharacterized protein</fullName>
    </submittedName>
</protein>
<evidence type="ECO:0000313" key="41">
    <source>
        <dbReference type="Proteomes" id="UP000533021"/>
    </source>
</evidence>
<reference evidence="27 36" key="2">
    <citation type="submission" date="2018-04" db="EMBL/GenBank/DDBJ databases">
        <title>Genome Analysis of a Prevalent Clone of Listeria monocytogenes Sequence Type 87 in China.</title>
        <authorList>
            <person name="Wang Y."/>
        </authorList>
    </citation>
    <scope>NUCLEOTIDE SEQUENCE [LARGE SCALE GENOMIC DNA]</scope>
    <source>
        <strain evidence="27 36">ICDC_LM1523</strain>
    </source>
</reference>
<dbReference type="Proteomes" id="UP000530452">
    <property type="component" value="Unassembled WGS sequence"/>
</dbReference>
<reference evidence="12 42" key="4">
    <citation type="submission" date="2019-04" db="EMBL/GenBank/DDBJ databases">
        <authorList>
            <consortium name="GenomeTrakr network: Whole genome sequencing for foodborne pathogen traceback"/>
        </authorList>
    </citation>
    <scope>NUCLEOTIDE SEQUENCE [LARGE SCALE GENOMIC DNA]</scope>
    <source>
        <strain evidence="12 42">NRRL B-33244</strain>
    </source>
</reference>
<reference evidence="9 29" key="3">
    <citation type="submission" date="2018-06" db="EMBL/GenBank/DDBJ databases">
        <authorList>
            <consortium name="PulseNet: The National Subtyping Network for Foodborne Disease Surveillance"/>
            <person name="Tarr C.L."/>
            <person name="Trees E."/>
            <person name="Katz L.S."/>
            <person name="Carleton-Romer H.A."/>
            <person name="Stroika S."/>
            <person name="Kucerova Z."/>
            <person name="Roache K.F."/>
            <person name="Sabol A.L."/>
            <person name="Besser J."/>
            <person name="Gerner-Smidt P."/>
        </authorList>
    </citation>
    <scope>NUCLEOTIDE SEQUENCE [LARGE SCALE GENOMIC DNA]</scope>
    <source>
        <strain evidence="9 29">PNUSAL002180</strain>
    </source>
</reference>
<evidence type="ECO:0000313" key="35">
    <source>
        <dbReference type="Proteomes" id="UP000455569"/>
    </source>
</evidence>
<dbReference type="EMBL" id="AANCZP010000006">
    <property type="protein sequence ID" value="EDN8270540.1"/>
    <property type="molecule type" value="Genomic_DNA"/>
</dbReference>
<dbReference type="Proteomes" id="UP000383365">
    <property type="component" value="Unassembled WGS sequence"/>
</dbReference>
<evidence type="ECO:0000313" key="22">
    <source>
        <dbReference type="EMBL" id="HAB9177069.1"/>
    </source>
</evidence>
<dbReference type="AlphaFoldDB" id="A0A2A6A1X7"/>
<evidence type="ECO:0000313" key="36">
    <source>
        <dbReference type="Proteomes" id="UP000460224"/>
    </source>
</evidence>
<dbReference type="Proteomes" id="UP000376505">
    <property type="component" value="Unassembled WGS sequence"/>
</dbReference>
<accession>A0A2A6A1X7</accession>
<dbReference type="EMBL" id="AANCRK010000009">
    <property type="protein sequence ID" value="EDN7716380.1"/>
    <property type="molecule type" value="Genomic_DNA"/>
</dbReference>
<dbReference type="EMBL" id="AALAQH010000013">
    <property type="protein sequence ID" value="ECX6925940.1"/>
    <property type="molecule type" value="Genomic_DNA"/>
</dbReference>
<dbReference type="EMBL" id="AAARLF010000011">
    <property type="protein sequence ID" value="EAE2899037.1"/>
    <property type="molecule type" value="Genomic_DNA"/>
</dbReference>
<evidence type="ECO:0000313" key="37">
    <source>
        <dbReference type="Proteomes" id="UP000467247"/>
    </source>
</evidence>
<dbReference type="EMBL" id="AAAIXK010000011">
    <property type="protein sequence ID" value="EAC5551901.1"/>
    <property type="molecule type" value="Genomic_DNA"/>
</dbReference>
<dbReference type="EMBL" id="AABGHY010000015">
    <property type="protein sequence ID" value="EAH3295679.1"/>
    <property type="molecule type" value="Genomic_DNA"/>
</dbReference>
<dbReference type="Proteomes" id="UP000843503">
    <property type="component" value="Unassembled WGS sequence"/>
</dbReference>
<organism evidence="19 38">
    <name type="scientific">Listeria monocytogenes</name>
    <dbReference type="NCBI Taxonomy" id="1639"/>
    <lineage>
        <taxon>Bacteria</taxon>
        <taxon>Bacillati</taxon>
        <taxon>Bacillota</taxon>
        <taxon>Bacilli</taxon>
        <taxon>Bacillales</taxon>
        <taxon>Listeriaceae</taxon>
        <taxon>Listeria</taxon>
    </lineage>
</organism>
<evidence type="ECO:0000313" key="46">
    <source>
        <dbReference type="Proteomes" id="UP000841146"/>
    </source>
</evidence>
<evidence type="ECO:0000313" key="16">
    <source>
        <dbReference type="EMBL" id="ECX6925940.1"/>
    </source>
</evidence>
<dbReference type="EMBL" id="DAAJCS010000013">
    <property type="protein sequence ID" value="HAC0014171.1"/>
    <property type="molecule type" value="Genomic_DNA"/>
</dbReference>
<evidence type="ECO:0000313" key="3">
    <source>
        <dbReference type="EMBL" id="EAD5787804.1"/>
    </source>
</evidence>
<dbReference type="Proteomes" id="UP000388699">
    <property type="component" value="Unassembled WGS sequence"/>
</dbReference>
<dbReference type="Proteomes" id="UP000843775">
    <property type="component" value="Unassembled WGS sequence"/>
</dbReference>
<reference evidence="20 39" key="7">
    <citation type="submission" date="2020-02" db="EMBL/GenBank/DDBJ databases">
        <authorList>
            <person name="Ashton P.M."/>
            <person name="Dallman T."/>
            <person name="Nair S."/>
            <person name="De Pinna E."/>
            <person name="Peters T."/>
            <person name="Grant K."/>
        </authorList>
    </citation>
    <scope>NUCLEOTIDE SEQUENCE [LARGE SCALE GENOMIC DNA]</scope>
    <source>
        <strain evidence="14 41">282333</strain>
        <strain evidence="15 40">282352</strain>
        <strain evidence="13 44">289003</strain>
        <strain evidence="20 39">883775</strain>
        <strain evidence="6">RL15000161</strain>
        <strain evidence="7">RL15000271</strain>
        <strain evidence="8">RL15000286</strain>
    </source>
</reference>
<comment type="caution">
    <text evidence="19">The sequence shown here is derived from an EMBL/GenBank/DDBJ whole genome shotgun (WGS) entry which is preliminary data.</text>
</comment>
<evidence type="ECO:0000313" key="12">
    <source>
        <dbReference type="EMBL" id="EAG6764454.1"/>
    </source>
</evidence>
<dbReference type="EMBL" id="AAAQJJ010000024">
    <property type="protein sequence ID" value="EAE0771095.1"/>
    <property type="molecule type" value="Genomic_DNA"/>
</dbReference>
<gene>
    <name evidence="9" type="ORF">A8L61_12485</name>
    <name evidence="12" type="ORF">AF817_14600</name>
    <name evidence="5" type="ORF">ART25_15150</name>
    <name evidence="1" type="ORF">ARY78_15920</name>
    <name evidence="16" type="ORF">BCZ19_14885</name>
    <name evidence="10" type="ORF">CAV64_14895</name>
    <name evidence="14" type="ORF">D4920_15010</name>
    <name evidence="13" type="ORF">D4B11_14280</name>
    <name evidence="15" type="ORF">D5N24_14865</name>
    <name evidence="27" type="ORF">DCK61_15085</name>
    <name evidence="11" type="ORF">DCT16_14970</name>
    <name evidence="4" type="ORF">DG57_14855</name>
    <name evidence="6" type="ORF">E1V33_14410</name>
    <name evidence="7" type="ORF">E1W43_13935</name>
    <name evidence="8" type="ORF">E1W56_14900</name>
    <name evidence="3" type="ORF">EX365_14670</name>
    <name evidence="2" type="ORF">EXZ73_15640</name>
    <name evidence="20" type="ORF">G3R95_002889</name>
    <name evidence="25" type="ORF">GI949_13845</name>
    <name evidence="19" type="ORF">GJW51_14430</name>
    <name evidence="17" type="ORF">GQG13_14755</name>
    <name evidence="18" type="ORF">GT011_14415</name>
    <name evidence="21" type="ORF">GYS09_14515</name>
    <name evidence="22" type="ORF">GYU24_15285</name>
    <name evidence="23" type="ORF">GYX23_14375</name>
    <name evidence="24" type="ORF">GYY14_14560</name>
    <name evidence="26" type="ORF">HQN34_002960</name>
</gene>
<dbReference type="Proteomes" id="UP000427828">
    <property type="component" value="Unassembled WGS sequence"/>
</dbReference>
<dbReference type="Proteomes" id="UP000842809">
    <property type="component" value="Unassembled WGS sequence"/>
</dbReference>
<evidence type="ECO:0000313" key="24">
    <source>
        <dbReference type="EMBL" id="HAC0276585.1"/>
    </source>
</evidence>
<dbReference type="EMBL" id="DAAIJL010000018">
    <property type="protein sequence ID" value="HAB8558494.1"/>
    <property type="molecule type" value="Genomic_DNA"/>
</dbReference>
<dbReference type="Proteomes" id="UP000566721">
    <property type="component" value="Unassembled WGS sequence"/>
</dbReference>
<dbReference type="KEGG" id="lmw:LMOSLCC2755_p0041"/>
<reference evidence="19 38" key="5">
    <citation type="submission" date="2019-11" db="EMBL/GenBank/DDBJ databases">
        <authorList>
            <consortium name="GenomeTrakr: Next Generation Sequencing Network for Food Pathogen Tracability"/>
        </authorList>
    </citation>
    <scope>NUCLEOTIDE SEQUENCE [LARGE SCALE GENOMIC DNA]</scope>
    <source>
        <strain evidence="4 33">CFSAN008016</strain>
        <strain evidence="17 35">CFSAN102901</strain>
        <strain evidence="5 32">FDA00006494</strain>
        <strain evidence="1 30">FDA00007096</strain>
        <strain evidence="3 28">FDA00013853</strain>
        <strain evidence="18 37">FDA00015028</strain>
        <strain evidence="10 43">FDA1005580-S054-001</strain>
        <strain evidence="11 45">FLAG-38921</strain>
        <strain evidence="16 34">FLAG-51482A</strain>
        <strain evidence="2 31">FSIS31901579</strain>
        <strain evidence="19 38">OSF101448</strain>
    </source>
</reference>
<dbReference type="Proteomes" id="UP000841146">
    <property type="component" value="Unassembled WGS sequence"/>
</dbReference>
<evidence type="ECO:0000313" key="48">
    <source>
        <dbReference type="Proteomes" id="UP000843775"/>
    </source>
</evidence>
<evidence type="ECO:0000313" key="40">
    <source>
        <dbReference type="Proteomes" id="UP000530452"/>
    </source>
</evidence>
<evidence type="ECO:0000313" key="2">
    <source>
        <dbReference type="EMBL" id="EAD5775706.1"/>
    </source>
</evidence>
<evidence type="ECO:0000313" key="28">
    <source>
        <dbReference type="Proteomes" id="UP000344343"/>
    </source>
</evidence>
<dbReference type="Proteomes" id="UP000467247">
    <property type="component" value="Unassembled WGS sequence"/>
</dbReference>
<dbReference type="EMBL" id="DAAJFY010000015">
    <property type="protein sequence ID" value="HAC0276585.1"/>
    <property type="molecule type" value="Genomic_DNA"/>
</dbReference>
<evidence type="ECO:0000313" key="13">
    <source>
        <dbReference type="EMBL" id="EAG9520932.1"/>
    </source>
</evidence>
<dbReference type="Proteomes" id="UP000467347">
    <property type="component" value="Unassembled WGS sequence"/>
</dbReference>
<dbReference type="Proteomes" id="UP000840928">
    <property type="component" value="Unassembled WGS sequence"/>
</dbReference>
<evidence type="ECO:0000313" key="18">
    <source>
        <dbReference type="EMBL" id="EDN8270540.1"/>
    </source>
</evidence>
<evidence type="ECO:0000313" key="19">
    <source>
        <dbReference type="EMBL" id="EDN9837860.1"/>
    </source>
</evidence>
<dbReference type="Proteomes" id="UP000365297">
    <property type="component" value="Unassembled WGS sequence"/>
</dbReference>
<evidence type="ECO:0000313" key="29">
    <source>
        <dbReference type="Proteomes" id="UP000358545"/>
    </source>
</evidence>
<dbReference type="EMBL" id="AABBYJ010000011">
    <property type="protein sequence ID" value="EAG4332534.1"/>
    <property type="molecule type" value="Genomic_DNA"/>
</dbReference>